<name>A0ABU0L452_9BACL</name>
<comment type="caution">
    <text evidence="1">The sequence shown here is derived from an EMBL/GenBank/DDBJ whole genome shotgun (WGS) entry which is preliminary data.</text>
</comment>
<accession>A0ABU0L452</accession>
<protein>
    <submittedName>
        <fullName evidence="1">Uncharacterized protein</fullName>
    </submittedName>
</protein>
<dbReference type="EMBL" id="JAUSWA010000030">
    <property type="protein sequence ID" value="MDQ0496060.1"/>
    <property type="molecule type" value="Genomic_DNA"/>
</dbReference>
<evidence type="ECO:0000313" key="2">
    <source>
        <dbReference type="Proteomes" id="UP001242811"/>
    </source>
</evidence>
<proteinExistence type="predicted"/>
<gene>
    <name evidence="1" type="ORF">QOZ95_004246</name>
</gene>
<reference evidence="1 2" key="1">
    <citation type="submission" date="2023-07" db="EMBL/GenBank/DDBJ databases">
        <title>Genomic Encyclopedia of Type Strains, Phase IV (KMG-IV): sequencing the most valuable type-strain genomes for metagenomic binning, comparative biology and taxonomic classification.</title>
        <authorList>
            <person name="Goeker M."/>
        </authorList>
    </citation>
    <scope>NUCLEOTIDE SEQUENCE [LARGE SCALE GENOMIC DNA]</scope>
    <source>
        <strain evidence="1 2">DSM 14914</strain>
    </source>
</reference>
<sequence>MAVMLEVTLIGISYGHNLDGGPLEISGDLYVKTINQNQTEKESFVMFSTNTPVTIGVGEMYRIGTAVRISISHDQPTIFARYIRLGGFLSIGSPKYIDIDYVYSAVTQYYRVIFPNQDVSKSAVAQYSIRWLHYI</sequence>
<dbReference type="RefSeq" id="WP_152378931.1">
    <property type="nucleotide sequence ID" value="NZ_CP045298.1"/>
</dbReference>
<keyword evidence="2" id="KW-1185">Reference proteome</keyword>
<dbReference type="Proteomes" id="UP001242811">
    <property type="component" value="Unassembled WGS sequence"/>
</dbReference>
<organism evidence="1 2">
    <name type="scientific">Paenibacillus brasilensis</name>
    <dbReference type="NCBI Taxonomy" id="128574"/>
    <lineage>
        <taxon>Bacteria</taxon>
        <taxon>Bacillati</taxon>
        <taxon>Bacillota</taxon>
        <taxon>Bacilli</taxon>
        <taxon>Bacillales</taxon>
        <taxon>Paenibacillaceae</taxon>
        <taxon>Paenibacillus</taxon>
    </lineage>
</organism>
<evidence type="ECO:0000313" key="1">
    <source>
        <dbReference type="EMBL" id="MDQ0496060.1"/>
    </source>
</evidence>